<reference evidence="1 2" key="1">
    <citation type="submission" date="2019-11" db="EMBL/GenBank/DDBJ databases">
        <authorList>
            <person name="Khan S.A."/>
            <person name="Jeon C.O."/>
            <person name="Chun B.H."/>
        </authorList>
    </citation>
    <scope>NUCLEOTIDE SEQUENCE [LARGE SCALE GENOMIC DNA]</scope>
    <source>
        <strain evidence="1 2">IMCC 1097</strain>
    </source>
</reference>
<dbReference type="Gene3D" id="1.10.150.20">
    <property type="entry name" value="5' to 3' exonuclease, C-terminal subdomain"/>
    <property type="match status" value="1"/>
</dbReference>
<dbReference type="KEGG" id="llp:GH975_05300"/>
<name>A0A5Q2QAH9_9GAMM</name>
<gene>
    <name evidence="1" type="ORF">GH975_05300</name>
</gene>
<dbReference type="AlphaFoldDB" id="A0A5Q2QAH9"/>
<proteinExistence type="predicted"/>
<sequence>MFKEVQTIASQSLAWSMMPLEQWAKWTDDSHRSLQALIEQSKASQDKLFKDALDEVRFFEGQAKTVWQSSETVWQQTTEVFDVAAEAPAIESPKVVVAEAPKTATKAKTKAKTKAQKLAVPVEVLEAVIEPERHSTGKDDLTRISGVGPALEKKLNAAGFTRFDQIASLSAADIENLESTVIRFTGRIERDDWKGQAASLAANAS</sequence>
<protein>
    <recommendedName>
        <fullName evidence="3">NADH dehydrogenase subunit E</fullName>
    </recommendedName>
</protein>
<dbReference type="Proteomes" id="UP000388235">
    <property type="component" value="Chromosome"/>
</dbReference>
<dbReference type="EMBL" id="CP045871">
    <property type="protein sequence ID" value="QGG80024.1"/>
    <property type="molecule type" value="Genomic_DNA"/>
</dbReference>
<evidence type="ECO:0000313" key="2">
    <source>
        <dbReference type="Proteomes" id="UP000388235"/>
    </source>
</evidence>
<dbReference type="OrthoDB" id="7059739at2"/>
<dbReference type="RefSeq" id="WP_153713528.1">
    <property type="nucleotide sequence ID" value="NZ_CP045871.1"/>
</dbReference>
<keyword evidence="2" id="KW-1185">Reference proteome</keyword>
<organism evidence="1 2">
    <name type="scientific">Litorivicinus lipolyticus</name>
    <dbReference type="NCBI Taxonomy" id="418701"/>
    <lineage>
        <taxon>Bacteria</taxon>
        <taxon>Pseudomonadati</taxon>
        <taxon>Pseudomonadota</taxon>
        <taxon>Gammaproteobacteria</taxon>
        <taxon>Oceanospirillales</taxon>
        <taxon>Litorivicinaceae</taxon>
        <taxon>Litorivicinus</taxon>
    </lineage>
</organism>
<evidence type="ECO:0008006" key="3">
    <source>
        <dbReference type="Google" id="ProtNLM"/>
    </source>
</evidence>
<evidence type="ECO:0000313" key="1">
    <source>
        <dbReference type="EMBL" id="QGG80024.1"/>
    </source>
</evidence>
<accession>A0A5Q2QAH9</accession>